<comment type="catalytic activity">
    <reaction evidence="10">
        <text>L-threonyl-[protein] + FAD = FMN-L-threonyl-[protein] + AMP + H(+)</text>
        <dbReference type="Rhea" id="RHEA:36847"/>
        <dbReference type="Rhea" id="RHEA-COMP:11060"/>
        <dbReference type="Rhea" id="RHEA-COMP:11061"/>
        <dbReference type="ChEBI" id="CHEBI:15378"/>
        <dbReference type="ChEBI" id="CHEBI:30013"/>
        <dbReference type="ChEBI" id="CHEBI:57692"/>
        <dbReference type="ChEBI" id="CHEBI:74257"/>
        <dbReference type="ChEBI" id="CHEBI:456215"/>
        <dbReference type="EC" id="2.7.1.180"/>
    </reaction>
</comment>
<keyword evidence="5 11" id="KW-0808">Transferase</keyword>
<keyword evidence="8" id="KW-0460">Magnesium</keyword>
<dbReference type="EC" id="2.7.1.180" evidence="2"/>
<evidence type="ECO:0000256" key="6">
    <source>
        <dbReference type="ARBA" id="ARBA00022723"/>
    </source>
</evidence>
<protein>
    <recommendedName>
        <fullName evidence="3">FAD:protein FMN transferase</fullName>
        <ecNumber evidence="2">2.7.1.180</ecNumber>
    </recommendedName>
    <alternativeName>
        <fullName evidence="9">Flavin transferase</fullName>
    </alternativeName>
</protein>
<evidence type="ECO:0000256" key="10">
    <source>
        <dbReference type="ARBA" id="ARBA00048540"/>
    </source>
</evidence>
<comment type="cofactor">
    <cofactor evidence="1">
        <name>Mg(2+)</name>
        <dbReference type="ChEBI" id="CHEBI:18420"/>
    </cofactor>
</comment>
<evidence type="ECO:0000313" key="12">
    <source>
        <dbReference type="Proteomes" id="UP001528912"/>
    </source>
</evidence>
<dbReference type="Gene3D" id="3.10.520.10">
    <property type="entry name" value="ApbE-like domains"/>
    <property type="match status" value="2"/>
</dbReference>
<reference evidence="11 12" key="1">
    <citation type="submission" date="2023-03" db="EMBL/GenBank/DDBJ databases">
        <title>YIM 133296 draft genome.</title>
        <authorList>
            <person name="Xiong L."/>
        </authorList>
    </citation>
    <scope>NUCLEOTIDE SEQUENCE [LARGE SCALE GENOMIC DNA]</scope>
    <source>
        <strain evidence="11 12">YIM 133296</strain>
    </source>
</reference>
<keyword evidence="7" id="KW-0274">FAD</keyword>
<dbReference type="SUPFAM" id="SSF143631">
    <property type="entry name" value="ApbE-like"/>
    <property type="match status" value="1"/>
</dbReference>
<dbReference type="PANTHER" id="PTHR30040">
    <property type="entry name" value="THIAMINE BIOSYNTHESIS LIPOPROTEIN APBE"/>
    <property type="match status" value="1"/>
</dbReference>
<dbReference type="RefSeq" id="WP_277193267.1">
    <property type="nucleotide sequence ID" value="NZ_JAROAV010000046.1"/>
</dbReference>
<keyword evidence="6" id="KW-0479">Metal-binding</keyword>
<evidence type="ECO:0000256" key="4">
    <source>
        <dbReference type="ARBA" id="ARBA00022630"/>
    </source>
</evidence>
<dbReference type="InterPro" id="IPR003374">
    <property type="entry name" value="ApbE-like_sf"/>
</dbReference>
<comment type="caution">
    <text evidence="11">The sequence shown here is derived from an EMBL/GenBank/DDBJ whole genome shotgun (WGS) entry which is preliminary data.</text>
</comment>
<dbReference type="Pfam" id="PF02424">
    <property type="entry name" value="ApbE"/>
    <property type="match status" value="2"/>
</dbReference>
<evidence type="ECO:0000256" key="1">
    <source>
        <dbReference type="ARBA" id="ARBA00001946"/>
    </source>
</evidence>
<dbReference type="Proteomes" id="UP001528912">
    <property type="component" value="Unassembled WGS sequence"/>
</dbReference>
<keyword evidence="4" id="KW-0285">Flavoprotein</keyword>
<evidence type="ECO:0000256" key="7">
    <source>
        <dbReference type="ARBA" id="ARBA00022827"/>
    </source>
</evidence>
<dbReference type="EMBL" id="JAROAV010000046">
    <property type="protein sequence ID" value="MDF8266027.1"/>
    <property type="molecule type" value="Genomic_DNA"/>
</dbReference>
<sequence>MPISIHLRGPDLDAPQVEAAVASAYAWLREVDRLFSTYRADSEISRIRSGELDVADADPLVWQVVALCHHAEEETGGTFTARLPDADGRVRFDPTGLVKGWAVEQAATHLAALTDHAYCLNAGGDVSVGGSTAVLEGTPWRVGIEDPRDRSSIARVVELAAGGVATSGTAARGAHLYDPTRRAYVDRSGSVSVVGPSVLWADVWATALYVGPPELTDRLPAGYEVVRL</sequence>
<keyword evidence="12" id="KW-1185">Reference proteome</keyword>
<evidence type="ECO:0000256" key="8">
    <source>
        <dbReference type="ARBA" id="ARBA00022842"/>
    </source>
</evidence>
<dbReference type="InterPro" id="IPR024932">
    <property type="entry name" value="ApbE"/>
</dbReference>
<evidence type="ECO:0000256" key="9">
    <source>
        <dbReference type="ARBA" id="ARBA00031306"/>
    </source>
</evidence>
<evidence type="ECO:0000256" key="3">
    <source>
        <dbReference type="ARBA" id="ARBA00016337"/>
    </source>
</evidence>
<name>A0ABT6CCC6_9MICO</name>
<evidence type="ECO:0000256" key="2">
    <source>
        <dbReference type="ARBA" id="ARBA00011955"/>
    </source>
</evidence>
<evidence type="ECO:0000313" key="11">
    <source>
        <dbReference type="EMBL" id="MDF8266027.1"/>
    </source>
</evidence>
<evidence type="ECO:0000256" key="5">
    <source>
        <dbReference type="ARBA" id="ARBA00022679"/>
    </source>
</evidence>
<proteinExistence type="predicted"/>
<organism evidence="11 12">
    <name type="scientific">Luteipulveratus flavus</name>
    <dbReference type="NCBI Taxonomy" id="3031728"/>
    <lineage>
        <taxon>Bacteria</taxon>
        <taxon>Bacillati</taxon>
        <taxon>Actinomycetota</taxon>
        <taxon>Actinomycetes</taxon>
        <taxon>Micrococcales</taxon>
        <taxon>Dermacoccaceae</taxon>
        <taxon>Luteipulveratus</taxon>
    </lineage>
</organism>
<gene>
    <name evidence="11" type="ORF">P4R38_17400</name>
</gene>
<dbReference type="GO" id="GO:0016740">
    <property type="term" value="F:transferase activity"/>
    <property type="evidence" value="ECO:0007669"/>
    <property type="project" value="UniProtKB-KW"/>
</dbReference>
<dbReference type="PANTHER" id="PTHR30040:SF2">
    <property type="entry name" value="FAD:PROTEIN FMN TRANSFERASE"/>
    <property type="match status" value="1"/>
</dbReference>
<accession>A0ABT6CCC6</accession>